<keyword evidence="2" id="KW-0645">Protease</keyword>
<dbReference type="PANTHER" id="PTHR32060">
    <property type="entry name" value="TAIL-SPECIFIC PROTEASE"/>
    <property type="match status" value="1"/>
</dbReference>
<dbReference type="GO" id="GO:0006508">
    <property type="term" value="P:proteolysis"/>
    <property type="evidence" value="ECO:0007669"/>
    <property type="project" value="UniProtKB-KW"/>
</dbReference>
<proteinExistence type="predicted"/>
<dbReference type="InterPro" id="IPR005151">
    <property type="entry name" value="Tail-specific_protease"/>
</dbReference>
<feature type="domain" description="PDZ" evidence="1">
    <location>
        <begin position="198"/>
        <end position="289"/>
    </location>
</feature>
<dbReference type="InterPro" id="IPR001478">
    <property type="entry name" value="PDZ"/>
</dbReference>
<sequence>MFHSRSESVISERNGVRDCKPQTLPLFLKAGTLLILSSCLGVPPAVSSQLETSTNTETEVLVYGKEQEIVEAIERSRDAQVVDTFPNALDYTLSVLLAHAYPVQKTEELVRHTIDAVCKEIESLGHTNIPASQRNSWVDTASQTKSFELVLNEIEAIADGEVKRDQLVNAGLPAMLSATGSKVAGVLGVPQAEWLTNLIEARSKPSEERGLLGIDASDWPTIKVLPDTLAAEAGLRDGDVVLRVNTKDVAEIKTIADALRSLRGATGTNLSMTIERGAQTLTFNIRRESAAERIKASVIDPGIVYIKIPDFEGSGIAMRVKNLVREHVTLTTPAIILDLRDNSAGRPEETNGVADIFLDEKYLQIFQFKNGRRVAFKSKPGSLIVRVILLTNQNTASCAEMLALALHDNRRATVIGQTTAGALCGKEFEKLADGRMITFRGEPTVLSPTGQDYSEIGFPPDIVVDVSEDSNEDEILARAIEFVRSAERKDLSQKPTR</sequence>
<name>A0A5B9Q6D8_9BACT</name>
<dbReference type="RefSeq" id="WP_148071903.1">
    <property type="nucleotide sequence ID" value="NZ_CP042913.1"/>
</dbReference>
<dbReference type="Gene3D" id="2.30.42.10">
    <property type="match status" value="1"/>
</dbReference>
<dbReference type="Proteomes" id="UP000323917">
    <property type="component" value="Chromosome"/>
</dbReference>
<dbReference type="SUPFAM" id="SSF52096">
    <property type="entry name" value="ClpP/crotonase"/>
    <property type="match status" value="1"/>
</dbReference>
<dbReference type="EMBL" id="CP042913">
    <property type="protein sequence ID" value="QEG33095.1"/>
    <property type="molecule type" value="Genomic_DNA"/>
</dbReference>
<dbReference type="KEGG" id="bgok:Pr1d_03560"/>
<dbReference type="SMART" id="SM00245">
    <property type="entry name" value="TSPc"/>
    <property type="match status" value="1"/>
</dbReference>
<dbReference type="Pfam" id="PF17820">
    <property type="entry name" value="PDZ_6"/>
    <property type="match status" value="1"/>
</dbReference>
<dbReference type="EC" id="3.4.21.-" evidence="2"/>
<accession>A0A5B9Q6D8</accession>
<reference evidence="2 3" key="1">
    <citation type="submission" date="2019-08" db="EMBL/GenBank/DDBJ databases">
        <title>Deep-cultivation of Planctomycetes and their phenomic and genomic characterization uncovers novel biology.</title>
        <authorList>
            <person name="Wiegand S."/>
            <person name="Jogler M."/>
            <person name="Boedeker C."/>
            <person name="Pinto D."/>
            <person name="Vollmers J."/>
            <person name="Rivas-Marin E."/>
            <person name="Kohn T."/>
            <person name="Peeters S.H."/>
            <person name="Heuer A."/>
            <person name="Rast P."/>
            <person name="Oberbeckmann S."/>
            <person name="Bunk B."/>
            <person name="Jeske O."/>
            <person name="Meyerdierks A."/>
            <person name="Storesund J.E."/>
            <person name="Kallscheuer N."/>
            <person name="Luecker S."/>
            <person name="Lage O.M."/>
            <person name="Pohl T."/>
            <person name="Merkel B.J."/>
            <person name="Hornburger P."/>
            <person name="Mueller R.-W."/>
            <person name="Bruemmer F."/>
            <person name="Labrenz M."/>
            <person name="Spormann A.M."/>
            <person name="Op den Camp H."/>
            <person name="Overmann J."/>
            <person name="Amann R."/>
            <person name="Jetten M.S.M."/>
            <person name="Mascher T."/>
            <person name="Medema M.H."/>
            <person name="Devos D.P."/>
            <person name="Kaster A.-K."/>
            <person name="Ovreas L."/>
            <person name="Rohde M."/>
            <person name="Galperin M.Y."/>
            <person name="Jogler C."/>
        </authorList>
    </citation>
    <scope>NUCLEOTIDE SEQUENCE [LARGE SCALE GENOMIC DNA]</scope>
    <source>
        <strain evidence="2 3">Pr1d</strain>
    </source>
</reference>
<dbReference type="SMART" id="SM00228">
    <property type="entry name" value="PDZ"/>
    <property type="match status" value="1"/>
</dbReference>
<gene>
    <name evidence="2" type="ORF">Pr1d_03560</name>
</gene>
<keyword evidence="3" id="KW-1185">Reference proteome</keyword>
<dbReference type="CDD" id="cd06567">
    <property type="entry name" value="Peptidase_S41"/>
    <property type="match status" value="1"/>
</dbReference>
<organism evidence="2 3">
    <name type="scientific">Bythopirellula goksoeyrii</name>
    <dbReference type="NCBI Taxonomy" id="1400387"/>
    <lineage>
        <taxon>Bacteria</taxon>
        <taxon>Pseudomonadati</taxon>
        <taxon>Planctomycetota</taxon>
        <taxon>Planctomycetia</taxon>
        <taxon>Pirellulales</taxon>
        <taxon>Lacipirellulaceae</taxon>
        <taxon>Bythopirellula</taxon>
    </lineage>
</organism>
<dbReference type="GO" id="GO:0008236">
    <property type="term" value="F:serine-type peptidase activity"/>
    <property type="evidence" value="ECO:0007669"/>
    <property type="project" value="InterPro"/>
</dbReference>
<dbReference type="InterPro" id="IPR029045">
    <property type="entry name" value="ClpP/crotonase-like_dom_sf"/>
</dbReference>
<dbReference type="OrthoDB" id="278121at2"/>
<dbReference type="Gene3D" id="3.90.226.10">
    <property type="entry name" value="2-enoyl-CoA Hydratase, Chain A, domain 1"/>
    <property type="match status" value="1"/>
</dbReference>
<evidence type="ECO:0000313" key="3">
    <source>
        <dbReference type="Proteomes" id="UP000323917"/>
    </source>
</evidence>
<evidence type="ECO:0000313" key="2">
    <source>
        <dbReference type="EMBL" id="QEG33095.1"/>
    </source>
</evidence>
<dbReference type="AlphaFoldDB" id="A0A5B9Q6D8"/>
<dbReference type="GO" id="GO:0004175">
    <property type="term" value="F:endopeptidase activity"/>
    <property type="evidence" value="ECO:0007669"/>
    <property type="project" value="TreeGrafter"/>
</dbReference>
<dbReference type="PROSITE" id="PS50106">
    <property type="entry name" value="PDZ"/>
    <property type="match status" value="1"/>
</dbReference>
<dbReference type="GO" id="GO:0007165">
    <property type="term" value="P:signal transduction"/>
    <property type="evidence" value="ECO:0007669"/>
    <property type="project" value="TreeGrafter"/>
</dbReference>
<dbReference type="GO" id="GO:0030288">
    <property type="term" value="C:outer membrane-bounded periplasmic space"/>
    <property type="evidence" value="ECO:0007669"/>
    <property type="project" value="TreeGrafter"/>
</dbReference>
<keyword evidence="2" id="KW-0378">Hydrolase</keyword>
<dbReference type="PANTHER" id="PTHR32060:SF30">
    <property type="entry name" value="CARBOXY-TERMINAL PROCESSING PROTEASE CTPA"/>
    <property type="match status" value="1"/>
</dbReference>
<dbReference type="InterPro" id="IPR036034">
    <property type="entry name" value="PDZ_sf"/>
</dbReference>
<evidence type="ECO:0000259" key="1">
    <source>
        <dbReference type="PROSITE" id="PS50106"/>
    </source>
</evidence>
<dbReference type="Pfam" id="PF03572">
    <property type="entry name" value="Peptidase_S41"/>
    <property type="match status" value="1"/>
</dbReference>
<dbReference type="InterPro" id="IPR041489">
    <property type="entry name" value="PDZ_6"/>
</dbReference>
<protein>
    <submittedName>
        <fullName evidence="2">Putative CtpA-like serine protease</fullName>
        <ecNumber evidence="2">3.4.21.-</ecNumber>
    </submittedName>
</protein>